<dbReference type="Pfam" id="PF13520">
    <property type="entry name" value="AA_permease_2"/>
    <property type="match status" value="1"/>
</dbReference>
<feature type="transmembrane region" description="Helical" evidence="8">
    <location>
        <begin position="73"/>
        <end position="94"/>
    </location>
</feature>
<dbReference type="GO" id="GO:0005313">
    <property type="term" value="F:L-glutamate transmembrane transporter activity"/>
    <property type="evidence" value="ECO:0007669"/>
    <property type="project" value="TreeGrafter"/>
</dbReference>
<dbReference type="FunFam" id="1.20.1740.10:FF:000035">
    <property type="entry name" value="Cationic amino acid transporter 5"/>
    <property type="match status" value="1"/>
</dbReference>
<dbReference type="AlphaFoldDB" id="A0A2T7EJ96"/>
<dbReference type="InterPro" id="IPR002293">
    <property type="entry name" value="AA/rel_permease1"/>
</dbReference>
<feature type="transmembrane region" description="Helical" evidence="8">
    <location>
        <begin position="202"/>
        <end position="220"/>
    </location>
</feature>
<evidence type="ECO:0000256" key="5">
    <source>
        <dbReference type="ARBA" id="ARBA00022970"/>
    </source>
</evidence>
<evidence type="ECO:0000256" key="8">
    <source>
        <dbReference type="SAM" id="Phobius"/>
    </source>
</evidence>
<keyword evidence="6 8" id="KW-1133">Transmembrane helix</keyword>
<gene>
    <name evidence="10" type="ORF">GQ55_3G471300</name>
</gene>
<keyword evidence="5" id="KW-0029">Amino-acid transport</keyword>
<feature type="transmembrane region" description="Helical" evidence="8">
    <location>
        <begin position="300"/>
        <end position="326"/>
    </location>
</feature>
<evidence type="ECO:0000256" key="6">
    <source>
        <dbReference type="ARBA" id="ARBA00022989"/>
    </source>
</evidence>
<feature type="transmembrane region" description="Helical" evidence="8">
    <location>
        <begin position="267"/>
        <end position="288"/>
    </location>
</feature>
<dbReference type="InterPro" id="IPR029485">
    <property type="entry name" value="CAT_C"/>
</dbReference>
<evidence type="ECO:0000256" key="7">
    <source>
        <dbReference type="ARBA" id="ARBA00023136"/>
    </source>
</evidence>
<dbReference type="Pfam" id="PF13906">
    <property type="entry name" value="AA_permease_C"/>
    <property type="match status" value="1"/>
</dbReference>
<organism evidence="10 11">
    <name type="scientific">Panicum hallii var. hallii</name>
    <dbReference type="NCBI Taxonomy" id="1504633"/>
    <lineage>
        <taxon>Eukaryota</taxon>
        <taxon>Viridiplantae</taxon>
        <taxon>Streptophyta</taxon>
        <taxon>Embryophyta</taxon>
        <taxon>Tracheophyta</taxon>
        <taxon>Spermatophyta</taxon>
        <taxon>Magnoliopsida</taxon>
        <taxon>Liliopsida</taxon>
        <taxon>Poales</taxon>
        <taxon>Poaceae</taxon>
        <taxon>PACMAD clade</taxon>
        <taxon>Panicoideae</taxon>
        <taxon>Panicodae</taxon>
        <taxon>Paniceae</taxon>
        <taxon>Panicinae</taxon>
        <taxon>Panicum</taxon>
        <taxon>Panicum sect. Panicum</taxon>
    </lineage>
</organism>
<dbReference type="Gene3D" id="1.20.1740.10">
    <property type="entry name" value="Amino acid/polyamine transporter I"/>
    <property type="match status" value="1"/>
</dbReference>
<dbReference type="Proteomes" id="UP000244336">
    <property type="component" value="Chromosome 3"/>
</dbReference>
<keyword evidence="3" id="KW-0813">Transport</keyword>
<feature type="domain" description="Cationic amino acid transporter C-terminal" evidence="9">
    <location>
        <begin position="516"/>
        <end position="566"/>
    </location>
</feature>
<sequence>MAASAAGGDGVRRRGCCGGGLFPEESFRSWSAYGRALLETGPRLRDRATARSLDSAEVNEVRGRSGADMKRTLTWWDLIWFGIGAVIGAGIFVLTGQEAKEAAGPAVVVSYAVSGVSAMLSVFCYTEFAVEIPVAGGSFAYLRVELGDFMAFIAAGNILLEYCIGGAAVARSWTSYFATLLDHHPNDFRVHVPSLSEDYSRLDPIAVAVVLLICLFAVLSTKGSSRFNYVLSIVHLAVIVFIVVAGLTRAKAANLTADFAPFGARGIFAASAVLFFAYIGFDAVSTMAEETRNPARDIPIGLVGAMTLTTAVYCVLSVVLCLMQPYSEIDPDAPFSVAFTAAGMDWAKYIVAFGALKGMTTVLLVSAVGQARYLTHIARTHMVPPCLAQVHPRLGTPLNATVAMALATAVIALFTDLGILSNLLSISTLFIFMLVAVALLVRRYYVAGETSAADRNKLAACLAAIMASSVATAACWGATSAGGGGWVPYAVTVAAWLAATLFLQCGVPKARAPKTWGVPLVPWLPAASIFINIFLLGSIDAASFVRFGVWTAALLAYYFLFGLHASYDTAKALAAEADAARVEEGARKPGAGN</sequence>
<keyword evidence="4 8" id="KW-0812">Transmembrane</keyword>
<dbReference type="Gramene" id="PUZ67898">
    <property type="protein sequence ID" value="PUZ67898"/>
    <property type="gene ID" value="GQ55_3G471300"/>
</dbReference>
<dbReference type="STRING" id="1504633.A0A2T7EJ96"/>
<feature type="transmembrane region" description="Helical" evidence="8">
    <location>
        <begin position="346"/>
        <end position="369"/>
    </location>
</feature>
<evidence type="ECO:0000256" key="3">
    <source>
        <dbReference type="ARBA" id="ARBA00022448"/>
    </source>
</evidence>
<dbReference type="EMBL" id="CM009751">
    <property type="protein sequence ID" value="PUZ67898.1"/>
    <property type="molecule type" value="Genomic_DNA"/>
</dbReference>
<name>A0A2T7EJ96_9POAL</name>
<feature type="transmembrane region" description="Helical" evidence="8">
    <location>
        <begin position="426"/>
        <end position="446"/>
    </location>
</feature>
<evidence type="ECO:0000313" key="10">
    <source>
        <dbReference type="EMBL" id="PUZ67898.1"/>
    </source>
</evidence>
<evidence type="ECO:0000256" key="1">
    <source>
        <dbReference type="ARBA" id="ARBA00004141"/>
    </source>
</evidence>
<dbReference type="GO" id="GO:0015189">
    <property type="term" value="F:L-lysine transmembrane transporter activity"/>
    <property type="evidence" value="ECO:0007669"/>
    <property type="project" value="TreeGrafter"/>
</dbReference>
<feature type="transmembrane region" description="Helical" evidence="8">
    <location>
        <begin position="227"/>
        <end position="247"/>
    </location>
</feature>
<keyword evidence="7 8" id="KW-0472">Membrane</keyword>
<dbReference type="PANTHER" id="PTHR43243:SF1">
    <property type="entry name" value="CATIONIC AMINO ACID TRANSPORTER 1"/>
    <property type="match status" value="1"/>
</dbReference>
<evidence type="ECO:0000256" key="4">
    <source>
        <dbReference type="ARBA" id="ARBA00022692"/>
    </source>
</evidence>
<feature type="transmembrane region" description="Helical" evidence="8">
    <location>
        <begin position="485"/>
        <end position="503"/>
    </location>
</feature>
<evidence type="ECO:0000256" key="2">
    <source>
        <dbReference type="ARBA" id="ARBA00008572"/>
    </source>
</evidence>
<evidence type="ECO:0000313" key="11">
    <source>
        <dbReference type="Proteomes" id="UP000244336"/>
    </source>
</evidence>
<feature type="transmembrane region" description="Helical" evidence="8">
    <location>
        <begin position="106"/>
        <end position="128"/>
    </location>
</feature>
<comment type="similarity">
    <text evidence="2">Belongs to the amino acid-polyamine-organocation (APC) superfamily. Cationic amino acid transporter (CAT) (TC 2.A.3.3) family.</text>
</comment>
<dbReference type="PANTHER" id="PTHR43243">
    <property type="entry name" value="INNER MEMBRANE TRANSPORTER YGJI-RELATED"/>
    <property type="match status" value="1"/>
</dbReference>
<dbReference type="GO" id="GO:0005886">
    <property type="term" value="C:plasma membrane"/>
    <property type="evidence" value="ECO:0007669"/>
    <property type="project" value="TreeGrafter"/>
</dbReference>
<protein>
    <recommendedName>
        <fullName evidence="9">Cationic amino acid transporter C-terminal domain-containing protein</fullName>
    </recommendedName>
</protein>
<reference evidence="10 11" key="1">
    <citation type="submission" date="2018-04" db="EMBL/GenBank/DDBJ databases">
        <title>WGS assembly of Panicum hallii var. hallii HAL2.</title>
        <authorList>
            <person name="Lovell J."/>
            <person name="Jenkins J."/>
            <person name="Lowry D."/>
            <person name="Mamidi S."/>
            <person name="Sreedasyam A."/>
            <person name="Weng X."/>
            <person name="Barry K."/>
            <person name="Bonette J."/>
            <person name="Campitelli B."/>
            <person name="Daum C."/>
            <person name="Gordon S."/>
            <person name="Gould B."/>
            <person name="Lipzen A."/>
            <person name="MacQueen A."/>
            <person name="Palacio-Mejia J."/>
            <person name="Plott C."/>
            <person name="Shakirov E."/>
            <person name="Shu S."/>
            <person name="Yoshinaga Y."/>
            <person name="Zane M."/>
            <person name="Rokhsar D."/>
            <person name="Grimwood J."/>
            <person name="Schmutz J."/>
            <person name="Juenger T."/>
        </authorList>
    </citation>
    <scope>NUCLEOTIDE SEQUENCE [LARGE SCALE GENOMIC DNA]</scope>
    <source>
        <strain evidence="11">cv. HAL2</strain>
    </source>
</reference>
<evidence type="ECO:0000259" key="9">
    <source>
        <dbReference type="Pfam" id="PF13906"/>
    </source>
</evidence>
<feature type="transmembrane region" description="Helical" evidence="8">
    <location>
        <begin position="541"/>
        <end position="561"/>
    </location>
</feature>
<keyword evidence="11" id="KW-1185">Reference proteome</keyword>
<accession>A0A2T7EJ96</accession>
<feature type="transmembrane region" description="Helical" evidence="8">
    <location>
        <begin position="515"/>
        <end position="535"/>
    </location>
</feature>
<dbReference type="OrthoDB" id="3900342at2759"/>
<feature type="transmembrane region" description="Helical" evidence="8">
    <location>
        <begin position="458"/>
        <end position="479"/>
    </location>
</feature>
<feature type="transmembrane region" description="Helical" evidence="8">
    <location>
        <begin position="398"/>
        <end position="420"/>
    </location>
</feature>
<comment type="subcellular location">
    <subcellularLocation>
        <location evidence="1">Membrane</location>
        <topology evidence="1">Multi-pass membrane protein</topology>
    </subcellularLocation>
</comment>
<proteinExistence type="inferred from homology"/>